<dbReference type="AlphaFoldDB" id="A0A0M0LH60"/>
<dbReference type="PATRIC" id="fig|284581.3.peg.378"/>
<evidence type="ECO:0000313" key="4">
    <source>
        <dbReference type="Proteomes" id="UP000037558"/>
    </source>
</evidence>
<dbReference type="Gene3D" id="1.10.530.10">
    <property type="match status" value="1"/>
</dbReference>
<dbReference type="Proteomes" id="UP000037558">
    <property type="component" value="Unassembled WGS sequence"/>
</dbReference>
<feature type="domain" description="Transglycosylase SLT" evidence="2">
    <location>
        <begin position="96"/>
        <end position="202"/>
    </location>
</feature>
<evidence type="ECO:0000256" key="1">
    <source>
        <dbReference type="ARBA" id="ARBA00007734"/>
    </source>
</evidence>
<dbReference type="PROSITE" id="PS00922">
    <property type="entry name" value="TRANSGLYCOSYLASE"/>
    <property type="match status" value="1"/>
</dbReference>
<dbReference type="GO" id="GO:0016020">
    <property type="term" value="C:membrane"/>
    <property type="evidence" value="ECO:0007669"/>
    <property type="project" value="InterPro"/>
</dbReference>
<keyword evidence="4" id="KW-1185">Reference proteome</keyword>
<accession>A0A0M0LH60</accession>
<comment type="similarity">
    <text evidence="1">Belongs to the transglycosylase Slt family.</text>
</comment>
<evidence type="ECO:0000313" key="3">
    <source>
        <dbReference type="EMBL" id="KOO50311.1"/>
    </source>
</evidence>
<dbReference type="InterPro" id="IPR023346">
    <property type="entry name" value="Lysozyme-like_dom_sf"/>
</dbReference>
<comment type="caution">
    <text evidence="3">The sequence shown here is derived from an EMBL/GenBank/DDBJ whole genome shotgun (WGS) entry which is preliminary data.</text>
</comment>
<dbReference type="GO" id="GO:0008933">
    <property type="term" value="F:peptidoglycan lytic transglycosylase activity"/>
    <property type="evidence" value="ECO:0007669"/>
    <property type="project" value="InterPro"/>
</dbReference>
<dbReference type="PANTHER" id="PTHR37423">
    <property type="entry name" value="SOLUBLE LYTIC MUREIN TRANSGLYCOSYLASE-RELATED"/>
    <property type="match status" value="1"/>
</dbReference>
<dbReference type="PANTHER" id="PTHR37423:SF2">
    <property type="entry name" value="MEMBRANE-BOUND LYTIC MUREIN TRANSGLYCOSYLASE C"/>
    <property type="match status" value="1"/>
</dbReference>
<organism evidence="3 4">
    <name type="scientific">Priestia koreensis</name>
    <dbReference type="NCBI Taxonomy" id="284581"/>
    <lineage>
        <taxon>Bacteria</taxon>
        <taxon>Bacillati</taxon>
        <taxon>Bacillota</taxon>
        <taxon>Bacilli</taxon>
        <taxon>Bacillales</taxon>
        <taxon>Bacillaceae</taxon>
        <taxon>Priestia</taxon>
    </lineage>
</organism>
<dbReference type="CDD" id="cd00254">
    <property type="entry name" value="LT-like"/>
    <property type="match status" value="1"/>
</dbReference>
<reference evidence="4" key="1">
    <citation type="submission" date="2015-08" db="EMBL/GenBank/DDBJ databases">
        <title>Fjat-14210 dsm16467.</title>
        <authorList>
            <person name="Liu B."/>
            <person name="Wang J."/>
            <person name="Zhu Y."/>
            <person name="Liu G."/>
            <person name="Chen Q."/>
            <person name="Chen Z."/>
            <person name="Lan J."/>
            <person name="Che J."/>
            <person name="Ge C."/>
            <person name="Shi H."/>
            <person name="Pan Z."/>
            <person name="Liu X."/>
        </authorList>
    </citation>
    <scope>NUCLEOTIDE SEQUENCE [LARGE SCALE GENOMIC DNA]</scope>
    <source>
        <strain evidence="4">DSM 16467</strain>
    </source>
</reference>
<dbReference type="Pfam" id="PF01464">
    <property type="entry name" value="SLT"/>
    <property type="match status" value="1"/>
</dbReference>
<dbReference type="OrthoDB" id="9815002at2"/>
<sequence length="213" mass="22932">MNVEPLKTIMQIQSLRNFSATASKGMNAPSSSSFADMFEQLLSTPAQGKEESSPSLPLSLGTSFALPPSSLSQVEDVVSAIPVKKLPSKTEIEEIVAEAAEKYGVDPKLIKSVIMHESSFNANAKSYVGAMGLMQLMPSTARALGVSDAYDPRDNVLGGTKYLKQMLEKYDGNVQFALAAYNAGPGNVDKYGGIPPFKETKSYVQKIMNTYMS</sequence>
<dbReference type="RefSeq" id="WP_053399461.1">
    <property type="nucleotide sequence ID" value="NZ_JAUKEN010000002.1"/>
</dbReference>
<evidence type="ECO:0000259" key="2">
    <source>
        <dbReference type="Pfam" id="PF01464"/>
    </source>
</evidence>
<protein>
    <recommendedName>
        <fullName evidence="2">Transglycosylase SLT domain-containing protein</fullName>
    </recommendedName>
</protein>
<name>A0A0M0LH60_9BACI</name>
<dbReference type="SUPFAM" id="SSF53955">
    <property type="entry name" value="Lysozyme-like"/>
    <property type="match status" value="1"/>
</dbReference>
<proteinExistence type="inferred from homology"/>
<dbReference type="EMBL" id="LILC01000002">
    <property type="protein sequence ID" value="KOO50311.1"/>
    <property type="molecule type" value="Genomic_DNA"/>
</dbReference>
<dbReference type="STRING" id="284581.AMD01_00685"/>
<gene>
    <name evidence="3" type="ORF">AMD01_00685</name>
</gene>
<dbReference type="GO" id="GO:0000270">
    <property type="term" value="P:peptidoglycan metabolic process"/>
    <property type="evidence" value="ECO:0007669"/>
    <property type="project" value="InterPro"/>
</dbReference>
<dbReference type="InterPro" id="IPR008258">
    <property type="entry name" value="Transglycosylase_SLT_dom_1"/>
</dbReference>
<dbReference type="InterPro" id="IPR000189">
    <property type="entry name" value="Transglyc_AS"/>
</dbReference>